<proteinExistence type="predicted"/>
<evidence type="ECO:0000256" key="2">
    <source>
        <dbReference type="SAM" id="SignalP"/>
    </source>
</evidence>
<feature type="compositionally biased region" description="Low complexity" evidence="1">
    <location>
        <begin position="142"/>
        <end position="156"/>
    </location>
</feature>
<dbReference type="EMBL" id="CAJPDQ010000003">
    <property type="protein sequence ID" value="CAF9906791.1"/>
    <property type="molecule type" value="Genomic_DNA"/>
</dbReference>
<feature type="compositionally biased region" description="Basic and acidic residues" evidence="1">
    <location>
        <begin position="161"/>
        <end position="177"/>
    </location>
</feature>
<sequence>MRYSFVFSALTAASLVTASYLDGDDSLALSPRDHQDVDAYIQARNYDDAQFYLMPRVPEPKGTTGAGAGAPKAAAGGGGGGGAKAAKEGKASEGGMKGAGKEGKASTGEMKGAGKEGKAAGEKSGMKSAGKENKEGKEKSSMGKSEGSSRKSSSRLGLHKSSRDGSRSRSSMMDKLRRLSPGRRAKSHSSPRFKSKEEASKYLTRAGSPKPGRGSLGKATQSGEGDAETIADRSFEELHRREFHPLSDAYVIIRKRSGRGNTANTKAGMQESPPKVRSLLTEAFQLQMPRLDHSKAQTPVDAVQKKTKSPDKGHLPPPAFPAVLSPISPQPASPRMASPQSVSPRASSTHSIEEGPSNSSSSVSIPLISPIEKKVHSAPNLSRVRQPRMEMTSPTGRTKPPVYPKQPAAGRVVIPEDQILPGATPVPQRSQPTLGNIPPTQWVEPARYTKPTLENTPTRPNEIAEGWVMDKWLKQSTTYDGHAPPWP</sequence>
<evidence type="ECO:0000313" key="3">
    <source>
        <dbReference type="EMBL" id="CAF9906791.1"/>
    </source>
</evidence>
<comment type="caution">
    <text evidence="3">The sequence shown here is derived from an EMBL/GenBank/DDBJ whole genome shotgun (WGS) entry which is preliminary data.</text>
</comment>
<feature type="chain" id="PRO_5034217880" evidence="2">
    <location>
        <begin position="19"/>
        <end position="487"/>
    </location>
</feature>
<evidence type="ECO:0000256" key="1">
    <source>
        <dbReference type="SAM" id="MobiDB-lite"/>
    </source>
</evidence>
<keyword evidence="4" id="KW-1185">Reference proteome</keyword>
<feature type="compositionally biased region" description="Basic residues" evidence="1">
    <location>
        <begin position="178"/>
        <end position="193"/>
    </location>
</feature>
<feature type="compositionally biased region" description="Low complexity" evidence="1">
    <location>
        <begin position="354"/>
        <end position="370"/>
    </location>
</feature>
<feature type="signal peptide" evidence="2">
    <location>
        <begin position="1"/>
        <end position="18"/>
    </location>
</feature>
<name>A0A8H3EGI8_9LECA</name>
<feature type="compositionally biased region" description="Basic and acidic residues" evidence="1">
    <location>
        <begin position="230"/>
        <end position="241"/>
    </location>
</feature>
<feature type="region of interest" description="Disordered" evidence="1">
    <location>
        <begin position="55"/>
        <end position="241"/>
    </location>
</feature>
<gene>
    <name evidence="3" type="ORF">GOMPHAMPRED_004929</name>
</gene>
<reference evidence="3" key="1">
    <citation type="submission" date="2021-03" db="EMBL/GenBank/DDBJ databases">
        <authorList>
            <person name="Tagirdzhanova G."/>
        </authorList>
    </citation>
    <scope>NUCLEOTIDE SEQUENCE</scope>
</reference>
<dbReference type="AlphaFoldDB" id="A0A8H3EGI8"/>
<protein>
    <submittedName>
        <fullName evidence="3">Uncharacterized protein</fullName>
    </submittedName>
</protein>
<feature type="compositionally biased region" description="Polar residues" evidence="1">
    <location>
        <begin position="338"/>
        <end position="350"/>
    </location>
</feature>
<accession>A0A8H3EGI8</accession>
<feature type="region of interest" description="Disordered" evidence="1">
    <location>
        <begin position="290"/>
        <end position="462"/>
    </location>
</feature>
<dbReference type="Proteomes" id="UP000664169">
    <property type="component" value="Unassembled WGS sequence"/>
</dbReference>
<evidence type="ECO:0000313" key="4">
    <source>
        <dbReference type="Proteomes" id="UP000664169"/>
    </source>
</evidence>
<keyword evidence="2" id="KW-0732">Signal</keyword>
<organism evidence="3 4">
    <name type="scientific">Gomphillus americanus</name>
    <dbReference type="NCBI Taxonomy" id="1940652"/>
    <lineage>
        <taxon>Eukaryota</taxon>
        <taxon>Fungi</taxon>
        <taxon>Dikarya</taxon>
        <taxon>Ascomycota</taxon>
        <taxon>Pezizomycotina</taxon>
        <taxon>Lecanoromycetes</taxon>
        <taxon>OSLEUM clade</taxon>
        <taxon>Ostropomycetidae</taxon>
        <taxon>Ostropales</taxon>
        <taxon>Graphidaceae</taxon>
        <taxon>Gomphilloideae</taxon>
        <taxon>Gomphillus</taxon>
    </lineage>
</organism>
<feature type="compositionally biased region" description="Basic and acidic residues" evidence="1">
    <location>
        <begin position="112"/>
        <end position="141"/>
    </location>
</feature>